<dbReference type="Proteomes" id="UP001178507">
    <property type="component" value="Unassembled WGS sequence"/>
</dbReference>
<evidence type="ECO:0000256" key="1">
    <source>
        <dbReference type="SAM" id="MobiDB-lite"/>
    </source>
</evidence>
<dbReference type="Gene3D" id="1.20.5.340">
    <property type="match status" value="1"/>
</dbReference>
<feature type="compositionally biased region" description="Basic and acidic residues" evidence="1">
    <location>
        <begin position="451"/>
        <end position="463"/>
    </location>
</feature>
<evidence type="ECO:0000313" key="3">
    <source>
        <dbReference type="Proteomes" id="UP001178507"/>
    </source>
</evidence>
<gene>
    <name evidence="2" type="ORF">EVOR1521_LOCUS4099</name>
</gene>
<evidence type="ECO:0000313" key="2">
    <source>
        <dbReference type="EMBL" id="CAJ1374577.1"/>
    </source>
</evidence>
<reference evidence="2" key="1">
    <citation type="submission" date="2023-08" db="EMBL/GenBank/DDBJ databases">
        <authorList>
            <person name="Chen Y."/>
            <person name="Shah S."/>
            <person name="Dougan E. K."/>
            <person name="Thang M."/>
            <person name="Chan C."/>
        </authorList>
    </citation>
    <scope>NUCLEOTIDE SEQUENCE</scope>
</reference>
<feature type="region of interest" description="Disordered" evidence="1">
    <location>
        <begin position="448"/>
        <end position="491"/>
    </location>
</feature>
<name>A0AA36HSQ5_9DINO</name>
<feature type="region of interest" description="Disordered" evidence="1">
    <location>
        <begin position="1"/>
        <end position="51"/>
    </location>
</feature>
<sequence>MAQQQAADERRKAHAQARQSQDFGAGQAEAARQLGAAKDMALRRSQRTRQQLGERLRQLRGSAQLQLQAASILHTEQSRLRQDATELQTEVKGMLQMFANRLLSHGHFHKGAGSKANVVQAIDSLAKLLQSEKEQRVLENLTSSHQHGCLSSKLGLLQAGQARDASQYLAQLQAWERSSETSVAPLARQYEDLSARHSQIQEDQAAMRAKHDQLAAQLKGTEAAAARLRAEAAELRGGAQRSAAALAGAKLSGQHLQQQIAQLHEALQASSKAQLAAQQQDAERHAAHLAALRLAELEAAKRRAEDWELKLRQDEKALQSLEEQLREAVGGCEAMAGEIFSLRKQQEELQEQRRGSEATQDALADARREGATEQMRMQVACDRLSAANADLEAEIRRLEEDLVARRRASTDLEVRAAARLSSAENELQAAREELANLQRRWQQVSGAQSRAKLEVASDKKMSADLEGSLSEQLERRRAEQRAKESALSQQLVREEQAAEKARQEMQKVKDAGAEQVIRTQEEQRRKLQGVQKFKVQAEETRRADLKSTSDEVATQQRRLQGLERDTAAMRQRLEENEQRLSLLRQTDSEDSRAMSQAKAEITAIEGSLQKAHEEDAALTRQVEDAKRMKEQAEVFVPAVAPTREEPSFERSQWRSCFADDGQNLASFTALHDKLEGHIQRLQRHTEELQTVLSTQAREVPRKEPLAFEAIARR</sequence>
<keyword evidence="3" id="KW-1185">Reference proteome</keyword>
<dbReference type="AlphaFoldDB" id="A0AA36HSQ5"/>
<organism evidence="2 3">
    <name type="scientific">Effrenium voratum</name>
    <dbReference type="NCBI Taxonomy" id="2562239"/>
    <lineage>
        <taxon>Eukaryota</taxon>
        <taxon>Sar</taxon>
        <taxon>Alveolata</taxon>
        <taxon>Dinophyceae</taxon>
        <taxon>Suessiales</taxon>
        <taxon>Symbiodiniaceae</taxon>
        <taxon>Effrenium</taxon>
    </lineage>
</organism>
<proteinExistence type="predicted"/>
<dbReference type="EMBL" id="CAUJNA010000263">
    <property type="protein sequence ID" value="CAJ1374577.1"/>
    <property type="molecule type" value="Genomic_DNA"/>
</dbReference>
<comment type="caution">
    <text evidence="2">The sequence shown here is derived from an EMBL/GenBank/DDBJ whole genome shotgun (WGS) entry which is preliminary data.</text>
</comment>
<feature type="compositionally biased region" description="Basic and acidic residues" evidence="1">
    <location>
        <begin position="537"/>
        <end position="549"/>
    </location>
</feature>
<feature type="compositionally biased region" description="Basic and acidic residues" evidence="1">
    <location>
        <begin position="472"/>
        <end position="484"/>
    </location>
</feature>
<protein>
    <submittedName>
        <fullName evidence="2">Uncharacterized protein</fullName>
    </submittedName>
</protein>
<accession>A0AA36HSQ5</accession>
<feature type="region of interest" description="Disordered" evidence="1">
    <location>
        <begin position="537"/>
        <end position="557"/>
    </location>
</feature>